<evidence type="ECO:0000313" key="3">
    <source>
        <dbReference type="EMBL" id="KAH3774430.1"/>
    </source>
</evidence>
<sequence>MMSDSNKKDSEKEHVNGDEMTEEDAKEFAEFHKSLGLVSTFTKQMVKLAIEQLRPEFEKMATKAAERAVDSEMMKVKEIQDELNQKEKELHQLKYEKKMILTKLEKEKQQNMKSQQALANVEQKEKEIRKLECDISALKLKLRKRAEELKREREKASYEESKRLELESSLQNDIDKLRKELDKVKGHLGQLRSAKNIGDEETKKLREREKQLLEEIEEMKTSVSPRKRKMTK</sequence>
<dbReference type="Proteomes" id="UP000828390">
    <property type="component" value="Unassembled WGS sequence"/>
</dbReference>
<evidence type="ECO:0000256" key="1">
    <source>
        <dbReference type="SAM" id="Coils"/>
    </source>
</evidence>
<proteinExistence type="predicted"/>
<reference evidence="3" key="1">
    <citation type="journal article" date="2019" name="bioRxiv">
        <title>The Genome of the Zebra Mussel, Dreissena polymorpha: A Resource for Invasive Species Research.</title>
        <authorList>
            <person name="McCartney M.A."/>
            <person name="Auch B."/>
            <person name="Kono T."/>
            <person name="Mallez S."/>
            <person name="Zhang Y."/>
            <person name="Obille A."/>
            <person name="Becker A."/>
            <person name="Abrahante J.E."/>
            <person name="Garbe J."/>
            <person name="Badalamenti J.P."/>
            <person name="Herman A."/>
            <person name="Mangelson H."/>
            <person name="Liachko I."/>
            <person name="Sullivan S."/>
            <person name="Sone E.D."/>
            <person name="Koren S."/>
            <person name="Silverstein K.A.T."/>
            <person name="Beckman K.B."/>
            <person name="Gohl D.M."/>
        </authorList>
    </citation>
    <scope>NUCLEOTIDE SEQUENCE</scope>
    <source>
        <strain evidence="3">Duluth1</strain>
        <tissue evidence="3">Whole animal</tissue>
    </source>
</reference>
<gene>
    <name evidence="3" type="ORF">DPMN_175812</name>
</gene>
<name>A0A9D4E8I1_DREPO</name>
<dbReference type="EMBL" id="JAIWYP010000009">
    <property type="protein sequence ID" value="KAH3774430.1"/>
    <property type="molecule type" value="Genomic_DNA"/>
</dbReference>
<keyword evidence="4" id="KW-1185">Reference proteome</keyword>
<feature type="region of interest" description="Disordered" evidence="2">
    <location>
        <begin position="1"/>
        <end position="23"/>
    </location>
</feature>
<comment type="caution">
    <text evidence="3">The sequence shown here is derived from an EMBL/GenBank/DDBJ whole genome shotgun (WGS) entry which is preliminary data.</text>
</comment>
<dbReference type="OrthoDB" id="6096834at2759"/>
<feature type="compositionally biased region" description="Basic and acidic residues" evidence="2">
    <location>
        <begin position="1"/>
        <end position="17"/>
    </location>
</feature>
<keyword evidence="1" id="KW-0175">Coiled coil</keyword>
<feature type="coiled-coil region" evidence="1">
    <location>
        <begin position="69"/>
        <end position="222"/>
    </location>
</feature>
<dbReference type="AlphaFoldDB" id="A0A9D4E8I1"/>
<organism evidence="3 4">
    <name type="scientific">Dreissena polymorpha</name>
    <name type="common">Zebra mussel</name>
    <name type="synonym">Mytilus polymorpha</name>
    <dbReference type="NCBI Taxonomy" id="45954"/>
    <lineage>
        <taxon>Eukaryota</taxon>
        <taxon>Metazoa</taxon>
        <taxon>Spiralia</taxon>
        <taxon>Lophotrochozoa</taxon>
        <taxon>Mollusca</taxon>
        <taxon>Bivalvia</taxon>
        <taxon>Autobranchia</taxon>
        <taxon>Heteroconchia</taxon>
        <taxon>Euheterodonta</taxon>
        <taxon>Imparidentia</taxon>
        <taxon>Neoheterodontei</taxon>
        <taxon>Myida</taxon>
        <taxon>Dreissenoidea</taxon>
        <taxon>Dreissenidae</taxon>
        <taxon>Dreissena</taxon>
    </lineage>
</organism>
<reference evidence="3" key="2">
    <citation type="submission" date="2020-11" db="EMBL/GenBank/DDBJ databases">
        <authorList>
            <person name="McCartney M.A."/>
            <person name="Auch B."/>
            <person name="Kono T."/>
            <person name="Mallez S."/>
            <person name="Becker A."/>
            <person name="Gohl D.M."/>
            <person name="Silverstein K.A.T."/>
            <person name="Koren S."/>
            <person name="Bechman K.B."/>
            <person name="Herman A."/>
            <person name="Abrahante J.E."/>
            <person name="Garbe J."/>
        </authorList>
    </citation>
    <scope>NUCLEOTIDE SEQUENCE</scope>
    <source>
        <strain evidence="3">Duluth1</strain>
        <tissue evidence="3">Whole animal</tissue>
    </source>
</reference>
<protein>
    <submittedName>
        <fullName evidence="3">Uncharacterized protein</fullName>
    </submittedName>
</protein>
<accession>A0A9D4E8I1</accession>
<evidence type="ECO:0000313" key="4">
    <source>
        <dbReference type="Proteomes" id="UP000828390"/>
    </source>
</evidence>
<evidence type="ECO:0000256" key="2">
    <source>
        <dbReference type="SAM" id="MobiDB-lite"/>
    </source>
</evidence>